<feature type="domain" description="Thiamine pyrophosphate enzyme central" evidence="6">
    <location>
        <begin position="213"/>
        <end position="321"/>
    </location>
</feature>
<dbReference type="EMBL" id="MU250541">
    <property type="protein sequence ID" value="KAG7444058.1"/>
    <property type="molecule type" value="Genomic_DNA"/>
</dbReference>
<feature type="domain" description="Thiamine pyrophosphate enzyme N-terminal TPP-binding" evidence="8">
    <location>
        <begin position="3"/>
        <end position="123"/>
    </location>
</feature>
<dbReference type="InterPro" id="IPR012001">
    <property type="entry name" value="Thiamin_PyroP_enz_TPP-bd_dom"/>
</dbReference>
<dbReference type="GeneID" id="66100611"/>
<dbReference type="SUPFAM" id="SSF52518">
    <property type="entry name" value="Thiamin diphosphate-binding fold (THDP-binding)"/>
    <property type="match status" value="2"/>
</dbReference>
<dbReference type="Pfam" id="PF02775">
    <property type="entry name" value="TPP_enzyme_C"/>
    <property type="match status" value="1"/>
</dbReference>
<dbReference type="InterPro" id="IPR011766">
    <property type="entry name" value="TPP_enzyme_TPP-bd"/>
</dbReference>
<dbReference type="GO" id="GO:0009099">
    <property type="term" value="P:L-valine biosynthetic process"/>
    <property type="evidence" value="ECO:0007669"/>
    <property type="project" value="TreeGrafter"/>
</dbReference>
<evidence type="ECO:0000256" key="3">
    <source>
        <dbReference type="ARBA" id="ARBA00023052"/>
    </source>
</evidence>
<dbReference type="InterPro" id="IPR029061">
    <property type="entry name" value="THDP-binding"/>
</dbReference>
<dbReference type="Gene3D" id="3.40.50.970">
    <property type="match status" value="2"/>
</dbReference>
<evidence type="ECO:0000259" key="7">
    <source>
        <dbReference type="Pfam" id="PF02775"/>
    </source>
</evidence>
<evidence type="ECO:0000256" key="5">
    <source>
        <dbReference type="RuleBase" id="RU362132"/>
    </source>
</evidence>
<dbReference type="InterPro" id="IPR012000">
    <property type="entry name" value="Thiamin_PyroP_enz_cen_dom"/>
</dbReference>
<dbReference type="PANTHER" id="PTHR18968:SF164">
    <property type="entry name" value="PYRUVATE DECARBOXYLASE"/>
    <property type="match status" value="1"/>
</dbReference>
<dbReference type="GO" id="GO:0005948">
    <property type="term" value="C:acetolactate synthase complex"/>
    <property type="evidence" value="ECO:0007669"/>
    <property type="project" value="TreeGrafter"/>
</dbReference>
<dbReference type="GO" id="GO:0009097">
    <property type="term" value="P:isoleucine biosynthetic process"/>
    <property type="evidence" value="ECO:0007669"/>
    <property type="project" value="TreeGrafter"/>
</dbReference>
<comment type="caution">
    <text evidence="9">The sequence shown here is derived from an EMBL/GenBank/DDBJ whole genome shotgun (WGS) entry which is preliminary data.</text>
</comment>
<evidence type="ECO:0000256" key="1">
    <source>
        <dbReference type="ARBA" id="ARBA00004173"/>
    </source>
</evidence>
<dbReference type="CDD" id="cd07035">
    <property type="entry name" value="TPP_PYR_POX_like"/>
    <property type="match status" value="1"/>
</dbReference>
<proteinExistence type="inferred from homology"/>
<dbReference type="GO" id="GO:0000287">
    <property type="term" value="F:magnesium ion binding"/>
    <property type="evidence" value="ECO:0007669"/>
    <property type="project" value="InterPro"/>
</dbReference>
<organism evidence="9 10">
    <name type="scientific">Guyanagaster necrorhizus</name>
    <dbReference type="NCBI Taxonomy" id="856835"/>
    <lineage>
        <taxon>Eukaryota</taxon>
        <taxon>Fungi</taxon>
        <taxon>Dikarya</taxon>
        <taxon>Basidiomycota</taxon>
        <taxon>Agaricomycotina</taxon>
        <taxon>Agaricomycetes</taxon>
        <taxon>Agaricomycetidae</taxon>
        <taxon>Agaricales</taxon>
        <taxon>Marasmiineae</taxon>
        <taxon>Physalacriaceae</taxon>
        <taxon>Guyanagaster</taxon>
    </lineage>
</organism>
<dbReference type="OrthoDB" id="2867507at2759"/>
<comment type="similarity">
    <text evidence="2 5">Belongs to the TPP enzyme family.</text>
</comment>
<dbReference type="Proteomes" id="UP000812287">
    <property type="component" value="Unassembled WGS sequence"/>
</dbReference>
<evidence type="ECO:0000259" key="6">
    <source>
        <dbReference type="Pfam" id="PF00205"/>
    </source>
</evidence>
<dbReference type="GO" id="GO:0003984">
    <property type="term" value="F:acetolactate synthase activity"/>
    <property type="evidence" value="ECO:0007669"/>
    <property type="project" value="TreeGrafter"/>
</dbReference>
<keyword evidence="4" id="KW-0496">Mitochondrion</keyword>
<dbReference type="Pfam" id="PF00205">
    <property type="entry name" value="TPP_enzyme_M"/>
    <property type="match status" value="1"/>
</dbReference>
<dbReference type="SUPFAM" id="SSF52467">
    <property type="entry name" value="DHS-like NAD/FAD-binding domain"/>
    <property type="match status" value="1"/>
</dbReference>
<dbReference type="Pfam" id="PF02776">
    <property type="entry name" value="TPP_enzyme_N"/>
    <property type="match status" value="1"/>
</dbReference>
<sequence length="615" mass="65845">MLTTSSVFLRTLAECGITHAFVNWGSDHPALLEELERQRIEDGKTSPLIVTCPNEMVALSSAQGYAQVTGKPAVVIVHVDVGTQALAGAIHNVDRGQTPVLIYAGASAFSSDGELKGSRNEWIMWIQDVPDQAAIVRQYMRYTAQINSSHTVAEVVKRSVQIATSHPKGPVYLWGRREVMEAEVDAFVLDATGKDLHQWPSVEATALAPKALATIATTLLTAANPLIITSSLGRNVNAVEPLLVLSTLLAIPISVTCPSAVSVPFSHPFLSGISYLQSNTSNSHLANADAILIIDSDLPWIPALAKPNDEARVFVVSGADPLKASSIGSWHVAAEMICQADAQVALTQIVERVRQLDEQRGSVGEQILGSRIVQERGQQLKDAHAAWLETLVNREREFSGDHLTVPNVIGGLRRAIELHTPSRGMKTLVLNESISNFGPVWEHLRPTVPGSVLTSGGSSLGWALGASVGAYIGGKVKSYQVQGTQPYELVVAIVGDGSFMFGVPSSVYWMARKYDTPFLTIVLNNGGWKSPKLSMLGVYPSGLGSQAIGERLSVGFGPDSPDFSQIAIAASGGWAWGRRVAGSDATALEEVLEEAVNVVVKERRCAILDCILESI</sequence>
<dbReference type="Gene3D" id="3.40.50.1220">
    <property type="entry name" value="TPP-binding domain"/>
    <property type="match status" value="1"/>
</dbReference>
<dbReference type="GO" id="GO:0050660">
    <property type="term" value="F:flavin adenine dinucleotide binding"/>
    <property type="evidence" value="ECO:0007669"/>
    <property type="project" value="TreeGrafter"/>
</dbReference>
<dbReference type="PANTHER" id="PTHR18968">
    <property type="entry name" value="THIAMINE PYROPHOSPHATE ENZYMES"/>
    <property type="match status" value="1"/>
</dbReference>
<keyword evidence="3 5" id="KW-0786">Thiamine pyrophosphate</keyword>
<dbReference type="NCBIfam" id="NF006203">
    <property type="entry name" value="PRK08327.1"/>
    <property type="match status" value="1"/>
</dbReference>
<reference evidence="9" key="1">
    <citation type="submission" date="2020-11" db="EMBL/GenBank/DDBJ databases">
        <title>Adaptations for nitrogen fixation in a non-lichenized fungal sporocarp promotes dispersal by wood-feeding termites.</title>
        <authorList>
            <consortium name="DOE Joint Genome Institute"/>
            <person name="Koch R.A."/>
            <person name="Yoon G."/>
            <person name="Arayal U."/>
            <person name="Lail K."/>
            <person name="Amirebrahimi M."/>
            <person name="Labutti K."/>
            <person name="Lipzen A."/>
            <person name="Riley R."/>
            <person name="Barry K."/>
            <person name="Henrissat B."/>
            <person name="Grigoriev I.V."/>
            <person name="Herr J.R."/>
            <person name="Aime M.C."/>
        </authorList>
    </citation>
    <scope>NUCLEOTIDE SEQUENCE</scope>
    <source>
        <strain evidence="9">MCA 3950</strain>
    </source>
</reference>
<protein>
    <submittedName>
        <fullName evidence="9">Thiamine diphosphate-binding protein</fullName>
    </submittedName>
</protein>
<dbReference type="AlphaFoldDB" id="A0A9P7VMS0"/>
<dbReference type="InterPro" id="IPR029035">
    <property type="entry name" value="DHS-like_NAD/FAD-binding_dom"/>
</dbReference>
<dbReference type="RefSeq" id="XP_043037558.1">
    <property type="nucleotide sequence ID" value="XM_043178323.1"/>
</dbReference>
<evidence type="ECO:0000313" key="10">
    <source>
        <dbReference type="Proteomes" id="UP000812287"/>
    </source>
</evidence>
<dbReference type="CDD" id="cd02002">
    <property type="entry name" value="TPP_BFDC"/>
    <property type="match status" value="1"/>
</dbReference>
<evidence type="ECO:0000313" key="9">
    <source>
        <dbReference type="EMBL" id="KAG7444058.1"/>
    </source>
</evidence>
<evidence type="ECO:0000256" key="4">
    <source>
        <dbReference type="ARBA" id="ARBA00023128"/>
    </source>
</evidence>
<comment type="subcellular location">
    <subcellularLocation>
        <location evidence="1">Mitochondrion</location>
    </subcellularLocation>
</comment>
<dbReference type="GO" id="GO:0005739">
    <property type="term" value="C:mitochondrion"/>
    <property type="evidence" value="ECO:0007669"/>
    <property type="project" value="UniProtKB-SubCell"/>
</dbReference>
<gene>
    <name evidence="9" type="ORF">BT62DRAFT_1029987</name>
</gene>
<name>A0A9P7VMS0_9AGAR</name>
<dbReference type="InterPro" id="IPR045229">
    <property type="entry name" value="TPP_enz"/>
</dbReference>
<evidence type="ECO:0000256" key="2">
    <source>
        <dbReference type="ARBA" id="ARBA00007812"/>
    </source>
</evidence>
<accession>A0A9P7VMS0</accession>
<keyword evidence="10" id="KW-1185">Reference proteome</keyword>
<evidence type="ECO:0000259" key="8">
    <source>
        <dbReference type="Pfam" id="PF02776"/>
    </source>
</evidence>
<feature type="domain" description="Thiamine pyrophosphate enzyme TPP-binding" evidence="7">
    <location>
        <begin position="441"/>
        <end position="609"/>
    </location>
</feature>
<dbReference type="GO" id="GO:0030976">
    <property type="term" value="F:thiamine pyrophosphate binding"/>
    <property type="evidence" value="ECO:0007669"/>
    <property type="project" value="InterPro"/>
</dbReference>